<reference evidence="1 2" key="1">
    <citation type="submission" date="2016-10" db="EMBL/GenBank/DDBJ databases">
        <authorList>
            <person name="de Groot N.N."/>
        </authorList>
    </citation>
    <scope>NUCLEOTIDE SEQUENCE [LARGE SCALE GENOMIC DNA]</scope>
    <source>
        <strain evidence="1 2">Vu-144</strain>
    </source>
</reference>
<dbReference type="EMBL" id="FNQY01000031">
    <property type="protein sequence ID" value="SEA59140.1"/>
    <property type="molecule type" value="Genomic_DNA"/>
</dbReference>
<name>A0A1H4CFM4_9BACT</name>
<keyword evidence="2" id="KW-1185">Reference proteome</keyword>
<dbReference type="STRING" id="551991.SAMN05192529_13127"/>
<evidence type="ECO:0000313" key="1">
    <source>
        <dbReference type="EMBL" id="SEA59140.1"/>
    </source>
</evidence>
<accession>A0A1H4CFM4</accession>
<organism evidence="1 2">
    <name type="scientific">Arachidicoccus rhizosphaerae</name>
    <dbReference type="NCBI Taxonomy" id="551991"/>
    <lineage>
        <taxon>Bacteria</taxon>
        <taxon>Pseudomonadati</taxon>
        <taxon>Bacteroidota</taxon>
        <taxon>Chitinophagia</taxon>
        <taxon>Chitinophagales</taxon>
        <taxon>Chitinophagaceae</taxon>
        <taxon>Arachidicoccus</taxon>
    </lineage>
</organism>
<evidence type="ECO:0000313" key="2">
    <source>
        <dbReference type="Proteomes" id="UP000199041"/>
    </source>
</evidence>
<proteinExistence type="predicted"/>
<dbReference type="RefSeq" id="WP_091401026.1">
    <property type="nucleotide sequence ID" value="NZ_FNQY01000031.1"/>
</dbReference>
<protein>
    <recommendedName>
        <fullName evidence="3">Immunity protein 35</fullName>
    </recommendedName>
</protein>
<dbReference type="Proteomes" id="UP000199041">
    <property type="component" value="Unassembled WGS sequence"/>
</dbReference>
<dbReference type="AlphaFoldDB" id="A0A1H4CFM4"/>
<evidence type="ECO:0008006" key="3">
    <source>
        <dbReference type="Google" id="ProtNLM"/>
    </source>
</evidence>
<gene>
    <name evidence="1" type="ORF">SAMN05192529_13127</name>
</gene>
<sequence>MQDKYFKTTELKENITTLLGLDAEGVITGCGGNYFQTPDFILYWVGKIPISNSDPEAPIEYEADGAEHFNIRPITGYPDFGEADVEEITPDTPYAIFQ</sequence>